<keyword evidence="2" id="KW-0547">Nucleotide-binding</keyword>
<evidence type="ECO:0000256" key="2">
    <source>
        <dbReference type="ARBA" id="ARBA00022741"/>
    </source>
</evidence>
<feature type="domain" description="AAA+ ATPase" evidence="4">
    <location>
        <begin position="39"/>
        <end position="225"/>
    </location>
</feature>
<dbReference type="InterPro" id="IPR017911">
    <property type="entry name" value="MacB-like_ATP-bd"/>
</dbReference>
<dbReference type="SUPFAM" id="SSF52540">
    <property type="entry name" value="P-loop containing nucleoside triphosphate hydrolases"/>
    <property type="match status" value="1"/>
</dbReference>
<proteinExistence type="predicted"/>
<evidence type="ECO:0000313" key="6">
    <source>
        <dbReference type="Proteomes" id="UP001063698"/>
    </source>
</evidence>
<dbReference type="GO" id="GO:0005524">
    <property type="term" value="F:ATP binding"/>
    <property type="evidence" value="ECO:0007669"/>
    <property type="project" value="UniProtKB-KW"/>
</dbReference>
<dbReference type="KEGG" id="ipc:IPA_04055"/>
<dbReference type="InterPro" id="IPR027417">
    <property type="entry name" value="P-loop_NTPase"/>
</dbReference>
<dbReference type="EMBL" id="CP006868">
    <property type="protein sequence ID" value="UXD21417.1"/>
    <property type="molecule type" value="Genomic_DNA"/>
</dbReference>
<dbReference type="GO" id="GO:0005886">
    <property type="term" value="C:plasma membrane"/>
    <property type="evidence" value="ECO:0007669"/>
    <property type="project" value="TreeGrafter"/>
</dbReference>
<gene>
    <name evidence="5" type="ORF">IPA_04055</name>
</gene>
<dbReference type="Proteomes" id="UP001063698">
    <property type="component" value="Chromosome"/>
</dbReference>
<dbReference type="AlphaFoldDB" id="A0A977K9D1"/>
<reference evidence="5" key="1">
    <citation type="submission" date="2013-11" db="EMBL/GenBank/DDBJ databases">
        <title>Comparative genomics of Ignicoccus.</title>
        <authorList>
            <person name="Podar M."/>
        </authorList>
    </citation>
    <scope>NUCLEOTIDE SEQUENCE</scope>
    <source>
        <strain evidence="5">DSM 13166</strain>
    </source>
</reference>
<keyword evidence="1" id="KW-0813">Transport</keyword>
<evidence type="ECO:0000313" key="5">
    <source>
        <dbReference type="EMBL" id="UXD21417.1"/>
    </source>
</evidence>
<dbReference type="SMART" id="SM00382">
    <property type="entry name" value="AAA"/>
    <property type="match status" value="1"/>
</dbReference>
<dbReference type="Pfam" id="PF00005">
    <property type="entry name" value="ABC_tran"/>
    <property type="match status" value="1"/>
</dbReference>
<dbReference type="CDD" id="cd03255">
    <property type="entry name" value="ABC_MJ0796_LolCDE_FtsE"/>
    <property type="match status" value="1"/>
</dbReference>
<dbReference type="InterPro" id="IPR017871">
    <property type="entry name" value="ABC_transporter-like_CS"/>
</dbReference>
<keyword evidence="6" id="KW-1185">Reference proteome</keyword>
<keyword evidence="3 5" id="KW-0067">ATP-binding</keyword>
<protein>
    <submittedName>
        <fullName evidence="5">ABC transporter ATP-binding protein</fullName>
    </submittedName>
</protein>
<dbReference type="InterPro" id="IPR003439">
    <property type="entry name" value="ABC_transporter-like_ATP-bd"/>
</dbReference>
<dbReference type="GO" id="GO:0022857">
    <property type="term" value="F:transmembrane transporter activity"/>
    <property type="evidence" value="ECO:0007669"/>
    <property type="project" value="TreeGrafter"/>
</dbReference>
<dbReference type="InterPro" id="IPR015854">
    <property type="entry name" value="ABC_transpr_LolD-like"/>
</dbReference>
<sequence>MTHGPPRLRCIDAVSVVKSYTIGHKKIKALKGINLSVECGELVAIVGPSGAGKSTLLNVLSTIDRPDKGRVEHLGTIVSDKGEDWRAKWRREHVGLVLQFIFLVPTLTAFENVLLPLELSKKYRDRAKRAMRLLERVGLAEKADRYPSELSGGEQQRVAIARALANDPEIIIADEPLSNLDLNSRRYLSKLFRELADEGRGIVVSTHEEELLKVADVVCRMEGGELSCPR</sequence>
<accession>A0A977K9D1</accession>
<evidence type="ECO:0000256" key="1">
    <source>
        <dbReference type="ARBA" id="ARBA00022448"/>
    </source>
</evidence>
<dbReference type="InterPro" id="IPR003593">
    <property type="entry name" value="AAA+_ATPase"/>
</dbReference>
<dbReference type="GO" id="GO:0016887">
    <property type="term" value="F:ATP hydrolysis activity"/>
    <property type="evidence" value="ECO:0007669"/>
    <property type="project" value="InterPro"/>
</dbReference>
<evidence type="ECO:0000256" key="3">
    <source>
        <dbReference type="ARBA" id="ARBA00022840"/>
    </source>
</evidence>
<evidence type="ECO:0000259" key="4">
    <source>
        <dbReference type="SMART" id="SM00382"/>
    </source>
</evidence>
<organism evidence="5 6">
    <name type="scientific">Ignicoccus pacificus DSM 13166</name>
    <dbReference type="NCBI Taxonomy" id="940294"/>
    <lineage>
        <taxon>Archaea</taxon>
        <taxon>Thermoproteota</taxon>
        <taxon>Thermoprotei</taxon>
        <taxon>Desulfurococcales</taxon>
        <taxon>Desulfurococcaceae</taxon>
        <taxon>Ignicoccus</taxon>
    </lineage>
</organism>
<dbReference type="PROSITE" id="PS00211">
    <property type="entry name" value="ABC_TRANSPORTER_1"/>
    <property type="match status" value="1"/>
</dbReference>
<dbReference type="PANTHER" id="PTHR24220:SF86">
    <property type="entry name" value="ABC TRANSPORTER ABCH.1"/>
    <property type="match status" value="1"/>
</dbReference>
<dbReference type="Gene3D" id="3.40.50.300">
    <property type="entry name" value="P-loop containing nucleotide triphosphate hydrolases"/>
    <property type="match status" value="1"/>
</dbReference>
<dbReference type="PANTHER" id="PTHR24220">
    <property type="entry name" value="IMPORT ATP-BINDING PROTEIN"/>
    <property type="match status" value="1"/>
</dbReference>
<name>A0A977K9D1_9CREN</name>